<proteinExistence type="inferred from homology"/>
<dbReference type="Proteomes" id="UP000002522">
    <property type="component" value="Chromosome"/>
</dbReference>
<dbReference type="GO" id="GO:0015926">
    <property type="term" value="F:glucosidase activity"/>
    <property type="evidence" value="ECO:0007669"/>
    <property type="project" value="InterPro"/>
</dbReference>
<dbReference type="AlphaFoldDB" id="Q8EVD3"/>
<dbReference type="RefSeq" id="WP_011077453.1">
    <property type="nucleotide sequence ID" value="NC_004432.1"/>
</dbReference>
<evidence type="ECO:0000313" key="7">
    <source>
        <dbReference type="EMBL" id="BAC44423.1"/>
    </source>
</evidence>
<dbReference type="Pfam" id="PF07745">
    <property type="entry name" value="Glyco_hydro_53"/>
    <property type="match status" value="1"/>
</dbReference>
<reference evidence="7 8" key="1">
    <citation type="journal article" date="2002" name="Nucleic Acids Res.">
        <title>The complete genomic sequence of Mycoplasma penetrans, an intracellular bacterial pathogen in humans.</title>
        <authorList>
            <person name="Sasaki Y."/>
            <person name="Ishikawa J."/>
            <person name="Yamashita A."/>
            <person name="Oshima K."/>
            <person name="Kenri T."/>
            <person name="Furuya K."/>
            <person name="Yoshino C."/>
            <person name="Horino A."/>
            <person name="Shiba T."/>
            <person name="Sasaki T."/>
            <person name="Hattori M."/>
        </authorList>
    </citation>
    <scope>NUCLEOTIDE SEQUENCE [LARGE SCALE GENOMIC DNA]</scope>
    <source>
        <strain evidence="7 8">HF-2</strain>
    </source>
</reference>
<keyword evidence="5 6" id="KW-0326">Glycosidase</keyword>
<organism evidence="7 8">
    <name type="scientific">Malacoplasma penetrans (strain HF-2)</name>
    <name type="common">Mycoplasma penetrans</name>
    <dbReference type="NCBI Taxonomy" id="272633"/>
    <lineage>
        <taxon>Bacteria</taxon>
        <taxon>Bacillati</taxon>
        <taxon>Mycoplasmatota</taxon>
        <taxon>Mycoplasmoidales</taxon>
        <taxon>Mycoplasmoidaceae</taxon>
        <taxon>Malacoplasma</taxon>
    </lineage>
</organism>
<comment type="catalytic activity">
    <reaction evidence="1 6">
        <text>The enzyme specifically hydrolyzes (1-&gt;4)-beta-D-galactosidic linkages in type I arabinogalactans.</text>
        <dbReference type="EC" id="3.2.1.89"/>
    </reaction>
</comment>
<dbReference type="GO" id="GO:0045490">
    <property type="term" value="P:pectin catabolic process"/>
    <property type="evidence" value="ECO:0007669"/>
    <property type="project" value="TreeGrafter"/>
</dbReference>
<dbReference type="HOGENOM" id="CLU_360875_0_0_14"/>
<comment type="similarity">
    <text evidence="2 6">Belongs to the glycosyl hydrolase 53 family.</text>
</comment>
<dbReference type="EMBL" id="BA000026">
    <property type="protein sequence ID" value="BAC44423.1"/>
    <property type="molecule type" value="Genomic_DNA"/>
</dbReference>
<evidence type="ECO:0000256" key="2">
    <source>
        <dbReference type="ARBA" id="ARBA00010687"/>
    </source>
</evidence>
<dbReference type="SUPFAM" id="SSF51445">
    <property type="entry name" value="(Trans)glycosidases"/>
    <property type="match status" value="1"/>
</dbReference>
<evidence type="ECO:0000256" key="6">
    <source>
        <dbReference type="RuleBase" id="RU361192"/>
    </source>
</evidence>
<dbReference type="GO" id="GO:0031218">
    <property type="term" value="F:arabinogalactan endo-1,4-beta-galactosidase activity"/>
    <property type="evidence" value="ECO:0007669"/>
    <property type="project" value="UniProtKB-EC"/>
</dbReference>
<dbReference type="CAZy" id="GH53">
    <property type="family name" value="Glycoside Hydrolase Family 53"/>
</dbReference>
<evidence type="ECO:0000256" key="1">
    <source>
        <dbReference type="ARBA" id="ARBA00001695"/>
    </source>
</evidence>
<dbReference type="PROSITE" id="PS51257">
    <property type="entry name" value="PROKAR_LIPOPROTEIN"/>
    <property type="match status" value="1"/>
</dbReference>
<evidence type="ECO:0000313" key="8">
    <source>
        <dbReference type="Proteomes" id="UP000002522"/>
    </source>
</evidence>
<dbReference type="PANTHER" id="PTHR34983">
    <property type="entry name" value="ARABINOGALACTAN ENDO-BETA-1,4-GALACTANASE A"/>
    <property type="match status" value="1"/>
</dbReference>
<keyword evidence="4 6" id="KW-0378">Hydrolase</keyword>
<dbReference type="InterPro" id="IPR017853">
    <property type="entry name" value="GH"/>
</dbReference>
<sequence length="775" mass="90174">MKNKIKKISLVSTILGASIFVTSCAPVSSELEMVKTVKSFIKGVDISSYVNVTSNFLNEQNIKKDDKSSYSYKEYETENITINNTQQTIQDYIDNNLYSYIDDNGNRKYQNFFKILKDQGDVNSIRLRLWNDPYDENKKSYMGELEGVNDLDTDIYIMKQAIKEGINHFNLDFHYSDFWADPGHQINPKAWDGLDTEGIKKAIKDFTYNSLVKIYQETGVLPAQVQIGNEITKGFVWGNDDSKFESDYLKPDVSIKYLRSAIEAVNEAQEYINKTYNKNTNIKIAVHLESLSSQTSKKAISTFLNDQFIDENLDIVGVTYYPFWSLNLEKFRQDFSSFWTKLGKEIIFEEYSTPYTSDNTGYTGDLDYKTNSNSIPTTSSGQVVMLNAFLNLISQLTPDKETGFYYWEPGWLYKGKQTWASQSGINYITNSDKSLDWKYGYNWSNQGLFDRNGIMLPSLKVLKNFERNPIDYYQFNFFSWVISDLVNPIKNDWGAYNDQLLKQIDLFWNKNTKKSEINKELFKDYDGSFSNHIDYFTSDLSKELSNDEIMLLVKKTYKRIMWNDLTISNISYDSINNSYKVEIDTNNSFYYFGIANIVINIKDYWSKSVDLSNEEISIEKSDTNWASKIFEFINSQDNKNSFNLDQTIWKYFNLKGGISNQDFSSGLWLYDEINSKNRYSNWAILKTDKIYVNENSTEISKLNNEKYEWPNDGLKDIFNNNNTNDNLYFAIDLKLAAGNEKEKNDTGNSVTYLDVGKESWQYPKILVFKLNVKWS</sequence>
<dbReference type="InParanoid" id="Q8EVD3"/>
<accession>Q8EVD3</accession>
<feature type="signal peptide" evidence="6">
    <location>
        <begin position="1"/>
        <end position="25"/>
    </location>
</feature>
<keyword evidence="6" id="KW-0732">Signal</keyword>
<name>Q8EVD3_MALP2</name>
<dbReference type="EC" id="3.2.1.89" evidence="3 6"/>
<evidence type="ECO:0000256" key="5">
    <source>
        <dbReference type="ARBA" id="ARBA00023295"/>
    </source>
</evidence>
<gene>
    <name evidence="7" type="ordered locus">MYPE6320</name>
</gene>
<evidence type="ECO:0000256" key="4">
    <source>
        <dbReference type="ARBA" id="ARBA00022801"/>
    </source>
</evidence>
<dbReference type="Gene3D" id="3.20.20.80">
    <property type="entry name" value="Glycosidases"/>
    <property type="match status" value="1"/>
</dbReference>
<protein>
    <recommendedName>
        <fullName evidence="3 6">Arabinogalactan endo-beta-1,4-galactanase</fullName>
        <ecNumber evidence="3 6">3.2.1.89</ecNumber>
    </recommendedName>
</protein>
<keyword evidence="8" id="KW-1185">Reference proteome</keyword>
<evidence type="ECO:0000256" key="3">
    <source>
        <dbReference type="ARBA" id="ARBA00012556"/>
    </source>
</evidence>
<feature type="chain" id="PRO_5005144451" description="Arabinogalactan endo-beta-1,4-galactanase" evidence="6">
    <location>
        <begin position="26"/>
        <end position="775"/>
    </location>
</feature>
<dbReference type="PANTHER" id="PTHR34983:SF1">
    <property type="entry name" value="ARABINOGALACTAN ENDO-BETA-1,4-GALACTANASE A"/>
    <property type="match status" value="1"/>
</dbReference>
<dbReference type="InterPro" id="IPR011683">
    <property type="entry name" value="Glyco_hydro_53"/>
</dbReference>
<dbReference type="STRING" id="272633.gene:10731752"/>
<dbReference type="eggNOG" id="COG3867">
    <property type="taxonomic scope" value="Bacteria"/>
</dbReference>
<dbReference type="KEGG" id="mpe:MYPE6320"/>